<proteinExistence type="inferred from homology"/>
<protein>
    <submittedName>
        <fullName evidence="8">Homoserine acetyltransferase family protein</fullName>
    </submittedName>
</protein>
<dbReference type="GeneID" id="29116412"/>
<dbReference type="AlphaFoldDB" id="A0A177DF82"/>
<feature type="domain" description="AB hydrolase-1" evidence="7">
    <location>
        <begin position="67"/>
        <end position="290"/>
    </location>
</feature>
<evidence type="ECO:0000313" key="11">
    <source>
        <dbReference type="Proteomes" id="UP000291422"/>
    </source>
</evidence>
<dbReference type="OMA" id="DCVRAQH"/>
<evidence type="ECO:0000256" key="4">
    <source>
        <dbReference type="ARBA" id="ARBA00006886"/>
    </source>
</evidence>
<comment type="similarity">
    <text evidence="3">Belongs to the AB hydrolase superfamily. AKT2 hydrolase family.</text>
</comment>
<sequence>MSSQASSEPLQIYEISDFKFQNGSTLPKLKVAYKILNPHNSKIAVVHTCFKGRIDTTLTHADAALKNHKIILIALLGNGESSSPSNTPSFPSTIEYMDCINAQYPLLTQELGIKEVDVMLGFSMGGQITYHWITAHPDFVKHAVIVCSSAQTSRHNYQFLEGPKAALENAKSPETGRRAFAKAYSAWLTSAEWFDEECYKAMGFQQLRDWDDNVTIQGYESWSGDDLKVMLGMWQRGDMTRCTKAGDLESALKGIKAKVLLMPCETDQYFRPYVSEREAKSLEDVTVEIIPSIWGHIGGGGANPKDVDWMDHRIKLFLRGLV</sequence>
<evidence type="ECO:0000313" key="8">
    <source>
        <dbReference type="EMBL" id="OAG17901.1"/>
    </source>
</evidence>
<dbReference type="GO" id="GO:0016747">
    <property type="term" value="F:acyltransferase activity, transferring groups other than amino-acyl groups"/>
    <property type="evidence" value="ECO:0007669"/>
    <property type="project" value="InterPro"/>
</dbReference>
<gene>
    <name evidence="9" type="ORF">AA0117_g7357</name>
    <name evidence="8" type="ORF">CC77DRAFT_240786</name>
</gene>
<evidence type="ECO:0000256" key="6">
    <source>
        <dbReference type="ARBA" id="ARBA00023140"/>
    </source>
</evidence>
<dbReference type="PANTHER" id="PTHR32268">
    <property type="entry name" value="HOMOSERINE O-ACETYLTRANSFERASE"/>
    <property type="match status" value="1"/>
</dbReference>
<keyword evidence="10" id="KW-1185">Reference proteome</keyword>
<dbReference type="InterPro" id="IPR000073">
    <property type="entry name" value="AB_hydrolase_1"/>
</dbReference>
<dbReference type="EMBL" id="KV441485">
    <property type="protein sequence ID" value="OAG17901.1"/>
    <property type="molecule type" value="Genomic_DNA"/>
</dbReference>
<dbReference type="KEGG" id="aalt:CC77DRAFT_240786"/>
<dbReference type="InterPro" id="IPR008220">
    <property type="entry name" value="HAT_MetX-like"/>
</dbReference>
<comment type="subcellular location">
    <subcellularLocation>
        <location evidence="1">Peroxisome</location>
    </subcellularLocation>
</comment>
<comment type="similarity">
    <text evidence="4">Belongs to the AB hydrolase superfamily. MetX family.</text>
</comment>
<evidence type="ECO:0000256" key="1">
    <source>
        <dbReference type="ARBA" id="ARBA00004275"/>
    </source>
</evidence>
<accession>A0A177DF82</accession>
<evidence type="ECO:0000259" key="7">
    <source>
        <dbReference type="Pfam" id="PF00561"/>
    </source>
</evidence>
<reference evidence="11" key="2">
    <citation type="journal article" date="2019" name="bioRxiv">
        <title>Genomics, evolutionary history and diagnostics of the Alternaria alternata species group including apple and Asian pear pathotypes.</title>
        <authorList>
            <person name="Armitage A.D."/>
            <person name="Cockerton H.M."/>
            <person name="Sreenivasaprasad S."/>
            <person name="Woodhall J.W."/>
            <person name="Lane C.R."/>
            <person name="Harrison R.J."/>
            <person name="Clarkson J.P."/>
        </authorList>
    </citation>
    <scope>NUCLEOTIDE SEQUENCE [LARGE SCALE GENOMIC DNA]</scope>
    <source>
        <strain evidence="11">FERA 1177</strain>
    </source>
</reference>
<dbReference type="STRING" id="5599.A0A177DF82"/>
<evidence type="ECO:0000256" key="5">
    <source>
        <dbReference type="ARBA" id="ARBA00023026"/>
    </source>
</evidence>
<evidence type="ECO:0000256" key="3">
    <source>
        <dbReference type="ARBA" id="ARBA00005668"/>
    </source>
</evidence>
<evidence type="ECO:0000313" key="10">
    <source>
        <dbReference type="Proteomes" id="UP000077248"/>
    </source>
</evidence>
<dbReference type="Proteomes" id="UP000077248">
    <property type="component" value="Unassembled WGS sequence"/>
</dbReference>
<dbReference type="InterPro" id="IPR029058">
    <property type="entry name" value="AB_hydrolase_fold"/>
</dbReference>
<organism evidence="8 10">
    <name type="scientific">Alternaria alternata</name>
    <name type="common">Alternaria rot fungus</name>
    <name type="synonym">Torula alternata</name>
    <dbReference type="NCBI Taxonomy" id="5599"/>
    <lineage>
        <taxon>Eukaryota</taxon>
        <taxon>Fungi</taxon>
        <taxon>Dikarya</taxon>
        <taxon>Ascomycota</taxon>
        <taxon>Pezizomycotina</taxon>
        <taxon>Dothideomycetes</taxon>
        <taxon>Pleosporomycetidae</taxon>
        <taxon>Pleosporales</taxon>
        <taxon>Pleosporineae</taxon>
        <taxon>Pleosporaceae</taxon>
        <taxon>Alternaria</taxon>
        <taxon>Alternaria sect. Alternaria</taxon>
        <taxon>Alternaria alternata complex</taxon>
    </lineage>
</organism>
<dbReference type="Pfam" id="PF00561">
    <property type="entry name" value="Abhydrolase_1"/>
    <property type="match status" value="1"/>
</dbReference>
<keyword evidence="8" id="KW-0808">Transferase</keyword>
<comment type="pathway">
    <text evidence="2">Mycotoxin biosynthesis.</text>
</comment>
<evidence type="ECO:0000256" key="2">
    <source>
        <dbReference type="ARBA" id="ARBA00004685"/>
    </source>
</evidence>
<dbReference type="Proteomes" id="UP000291422">
    <property type="component" value="Unassembled WGS sequence"/>
</dbReference>
<keyword evidence="5" id="KW-0843">Virulence</keyword>
<dbReference type="Gene3D" id="3.40.50.1820">
    <property type="entry name" value="alpha/beta hydrolase"/>
    <property type="match status" value="1"/>
</dbReference>
<evidence type="ECO:0000313" key="9">
    <source>
        <dbReference type="EMBL" id="RYN73973.1"/>
    </source>
</evidence>
<dbReference type="EMBL" id="PDXD01000019">
    <property type="protein sequence ID" value="RYN73973.1"/>
    <property type="molecule type" value="Genomic_DNA"/>
</dbReference>
<reference evidence="9" key="3">
    <citation type="journal article" date="2019" name="J. ISSAAS">
        <title>Genomics, evolutionary history and diagnostics of the Alternaria alternata species group including apple and Asian pear pathotypes.</title>
        <authorList>
            <person name="Armitage A.D."/>
            <person name="Cockerton H.M."/>
            <person name="Sreenivasaprasad S."/>
            <person name="Woodhall J."/>
            <person name="Lane C."/>
            <person name="Harrison R.J."/>
            <person name="Clarkson J.P."/>
        </authorList>
    </citation>
    <scope>NUCLEOTIDE SEQUENCE</scope>
    <source>
        <strain evidence="9">FERA 1177</strain>
    </source>
</reference>
<dbReference type="GO" id="GO:0005777">
    <property type="term" value="C:peroxisome"/>
    <property type="evidence" value="ECO:0007669"/>
    <property type="project" value="UniProtKB-SubCell"/>
</dbReference>
<dbReference type="VEuPathDB" id="FungiDB:CC77DRAFT_240786"/>
<name>A0A177DF82_ALTAL</name>
<dbReference type="PANTHER" id="PTHR32268:SF15">
    <property type="entry name" value="HOMOSERINE ACETYLTRANSFERASE FAMILY PROTEIN (AFU_ORTHOLOGUE AFUA_1G15350)"/>
    <property type="match status" value="1"/>
</dbReference>
<dbReference type="RefSeq" id="XP_018383322.1">
    <property type="nucleotide sequence ID" value="XM_018530818.1"/>
</dbReference>
<dbReference type="SUPFAM" id="SSF53474">
    <property type="entry name" value="alpha/beta-Hydrolases"/>
    <property type="match status" value="1"/>
</dbReference>
<reference evidence="8 10" key="1">
    <citation type="submission" date="2016-05" db="EMBL/GenBank/DDBJ databases">
        <title>Comparative analysis of secretome profiles of manganese(II)-oxidizing ascomycete fungi.</title>
        <authorList>
            <consortium name="DOE Joint Genome Institute"/>
            <person name="Zeiner C.A."/>
            <person name="Purvine S.O."/>
            <person name="Zink E.M."/>
            <person name="Wu S."/>
            <person name="Pasa-Tolic L."/>
            <person name="Chaput D.L."/>
            <person name="Haridas S."/>
            <person name="Grigoriev I.V."/>
            <person name="Santelli C.M."/>
            <person name="Hansel C.M."/>
        </authorList>
    </citation>
    <scope>NUCLEOTIDE SEQUENCE [LARGE SCALE GENOMIC DNA]</scope>
    <source>
        <strain evidence="8 10">SRC1lrK2f</strain>
    </source>
</reference>
<keyword evidence="6" id="KW-0576">Peroxisome</keyword>